<comment type="caution">
    <text evidence="1">The sequence shown here is derived from an EMBL/GenBank/DDBJ whole genome shotgun (WGS) entry which is preliminary data.</text>
</comment>
<proteinExistence type="predicted"/>
<reference evidence="1 2" key="1">
    <citation type="submission" date="2017-06" db="EMBL/GenBank/DDBJ databases">
        <title>Genome sequencing of Fusobacterium nucleatum subsp. polymorphum KCOM 1232 (=ChDC F37).</title>
        <authorList>
            <person name="Kook J.-K."/>
            <person name="Park S.-N."/>
            <person name="Lim Y.K."/>
            <person name="Roh H."/>
        </authorList>
    </citation>
    <scope>NUCLEOTIDE SEQUENCE [LARGE SCALE GENOMIC DNA]</scope>
    <source>
        <strain evidence="2">KCOM 1232 ( ChDC F37)</strain>
    </source>
</reference>
<accession>A0A2B7YL14</accession>
<dbReference type="AlphaFoldDB" id="A0A2B7YL14"/>
<organism evidence="1 2">
    <name type="scientific">Fusobacterium nucleatum subsp. polymorphum</name>
    <name type="common">Fusobacterium polymorphum</name>
    <dbReference type="NCBI Taxonomy" id="76857"/>
    <lineage>
        <taxon>Bacteria</taxon>
        <taxon>Fusobacteriati</taxon>
        <taxon>Fusobacteriota</taxon>
        <taxon>Fusobacteriia</taxon>
        <taxon>Fusobacteriales</taxon>
        <taxon>Fusobacteriaceae</taxon>
        <taxon>Fusobacterium</taxon>
    </lineage>
</organism>
<sequence length="480" mass="53681">MSYKHGTYQQEGATAFQLPVVLDYGHFIVGTAPIHKVKAENRKVNEVIRIGTYQEAIQYFGDTYDLDFSISQAIKVFFELYAVAPLYVVNILDLTNHKSDKKTLANKALEKGKVLIPSHKVIPESVVVKNATGKQVISDARTVYTAEGLEIYATVAGNNVDIEYEEVDLSKVTKTEAIGGFDSATMKRTGLELANEIFLKYSELPAFIDAPDFSHESDVAAIMETKAKTLNGGMFEAIALVNAPVDKKYNELVEWKETNNVLSNDQVLLYGKIKLAGEIYYQSIHYAALSMKVDSENNGVPSQGPSNYSYKMDTFVWKNASGKYEEVRLDKEQQANFLNKNGVVTAINFKGWRCWGSETAKNPLATDPKDKYIYGRRMFKYIGNELVISYFNNVDKKFTLKMAETMKKSMNIRLNALVAADQLLSAKVNFYSVDNSLIDIINGDITWTIELGIIPGAKSITFKKVYDVDALQKFAESLTA</sequence>
<dbReference type="Proteomes" id="UP000222862">
    <property type="component" value="Unassembled WGS sequence"/>
</dbReference>
<dbReference type="EMBL" id="NJGI01000001">
    <property type="protein sequence ID" value="PGH21751.1"/>
    <property type="molecule type" value="Genomic_DNA"/>
</dbReference>
<evidence type="ECO:0000313" key="2">
    <source>
        <dbReference type="Proteomes" id="UP000222862"/>
    </source>
</evidence>
<dbReference type="InterPro" id="IPR052042">
    <property type="entry name" value="Tail_sheath_structural"/>
</dbReference>
<name>A0A2B7YL14_FUSNP</name>
<dbReference type="PANTHER" id="PTHR35861">
    <property type="match status" value="1"/>
</dbReference>
<evidence type="ECO:0000313" key="1">
    <source>
        <dbReference type="EMBL" id="PGH21751.1"/>
    </source>
</evidence>
<dbReference type="PANTHER" id="PTHR35861:SF2">
    <property type="entry name" value="FELS-2 PROPHAGE PROTEIN"/>
    <property type="match status" value="1"/>
</dbReference>
<protein>
    <submittedName>
        <fullName evidence="1">Phage tail sheath protein</fullName>
    </submittedName>
</protein>
<dbReference type="RefSeq" id="WP_098701917.1">
    <property type="nucleotide sequence ID" value="NZ_NJGI01000001.1"/>
</dbReference>
<gene>
    <name evidence="1" type="ORF">RN96_00525</name>
</gene>